<dbReference type="RefSeq" id="WP_152088486.1">
    <property type="nucleotide sequence ID" value="NZ_BIMW01000077.1"/>
</dbReference>
<dbReference type="GeneID" id="301682606"/>
<comment type="subcellular location">
    <subcellularLocation>
        <location evidence="1">Membrane</location>
        <topology evidence="1">Single-pass membrane protein</topology>
    </subcellularLocation>
</comment>
<dbReference type="InterPro" id="IPR053022">
    <property type="entry name" value="Chloroplast_translocon_comp"/>
</dbReference>
<keyword evidence="8" id="KW-1185">Reference proteome</keyword>
<evidence type="ECO:0000256" key="1">
    <source>
        <dbReference type="ARBA" id="ARBA00004167"/>
    </source>
</evidence>
<gene>
    <name evidence="7" type="ORF">NIES46_17470</name>
</gene>
<feature type="domain" description="Translocation and assembly module TamB C-terminal" evidence="6">
    <location>
        <begin position="1665"/>
        <end position="2052"/>
    </location>
</feature>
<dbReference type="Pfam" id="PF04357">
    <property type="entry name" value="TamB"/>
    <property type="match status" value="1"/>
</dbReference>
<dbReference type="PANTHER" id="PTHR34457:SF3">
    <property type="entry name" value="PROTEIN TIC236, CHLOROPLASTIC"/>
    <property type="match status" value="1"/>
</dbReference>
<organism evidence="7 8">
    <name type="scientific">Limnospira platensis NIES-46</name>
    <dbReference type="NCBI Taxonomy" id="1236695"/>
    <lineage>
        <taxon>Bacteria</taxon>
        <taxon>Bacillati</taxon>
        <taxon>Cyanobacteriota</taxon>
        <taxon>Cyanophyceae</taxon>
        <taxon>Oscillatoriophycideae</taxon>
        <taxon>Oscillatoriales</taxon>
        <taxon>Sirenicapillariaceae</taxon>
        <taxon>Limnospira</taxon>
    </lineage>
</organism>
<keyword evidence="4 5" id="KW-0472">Membrane</keyword>
<dbReference type="EMBL" id="BIMW01000077">
    <property type="protein sequence ID" value="GCE93695.1"/>
    <property type="molecule type" value="Genomic_DNA"/>
</dbReference>
<dbReference type="PANTHER" id="PTHR34457">
    <property type="entry name" value="EMBRYO DEFECTIVE 2410"/>
    <property type="match status" value="1"/>
</dbReference>
<feature type="transmembrane region" description="Helical" evidence="5">
    <location>
        <begin position="22"/>
        <end position="45"/>
    </location>
</feature>
<comment type="caution">
    <text evidence="7">The sequence shown here is derived from an EMBL/GenBank/DDBJ whole genome shotgun (WGS) entry which is preliminary data.</text>
</comment>
<evidence type="ECO:0000259" key="6">
    <source>
        <dbReference type="Pfam" id="PF04357"/>
    </source>
</evidence>
<dbReference type="Proteomes" id="UP000326169">
    <property type="component" value="Unassembled WGS sequence"/>
</dbReference>
<evidence type="ECO:0000313" key="8">
    <source>
        <dbReference type="Proteomes" id="UP000326169"/>
    </source>
</evidence>
<proteinExistence type="predicted"/>
<sequence>MINTPLPDPEDNPTSVKRWRRWLIWGSVGLGLTSVAIAGGVSWFLHYRLASTIATALEGTLDRPVEVGPVERFGIISVRFGRSVIPPTDTDPNTASVEAIEASISIISLLTPTVGLNLRVINPEVYLEQDELGNWIRTEIAPGDESPVDVEIGSIVIENANVRLMPQTLLTAEVTEDAIALNVDRLILDISDGNDRIRTNLIGNFQAGGNIRVRSDGSLSAGDFDTTITANGLNLPQLGLLVNTPGLILGEGEADAQLRVKLANFQPTGIWGNLKLREVQAILETLSEPVTITNADIRFQEREATVETLEIAWGDLGLSSQGKIRTNAEFDWLQTEFDLQANLLPVSLATLLETADRELGEPLVLPVQVAGEVTADINLTGSLQQPLVEIAIATTEDTQIDRVIFSEISLDIAIDPELDQQLNLVADPSLTINNLRIKPISRGEISGDGSIELTGLTELIRAATLTTASQGESLLQPTVEFTVDIDSLYLDAIASLYELPNNTKLGDMFATAKVSGSLDHPQADINFNLPNGTFPILGSSQITKNQLTANIAIAEGRVNANVQLADNNNWIATLNANELGLDPLVRLGLPLANLPPELQLIIGQIDLRQDKLNLDTTITGQLDKLNVNDIIANGNVNLTIANGEINSDFSLIGGQLGADFRGNDLNLPQIIDIGLPLINLPPETLIELQTLDFSNGTVQTRGVVAADLNNLSANNITANAIGDINFGNMGGVISFRETRLINGEFNLELEANSVRLNPWLNVASNLGNLPPATRETLRRSPELRNSSLNGVMIAGGNLNNLNQIKGSVNGLVNLPQLGGEITARGEIDGGDFEGTIISNNLPLNPLINLGLPLANLPANVVAEIRNLDLDNPQLQGETRFSGNLASITPEALTISLDGQLNLGRDGIIKGVGRTEGGNWNANIIGDRIALNRFSQLVENLTGIETALRPTGLLNQAENMPLLRGLLDTELNARGSVTEFNPATLEATSKLRLTELPIIRQPFEAIARLNNGQVNIDQAETPQFGANGLLALEFSGSGVPSLANVDLNLRVSNFDLNSPLVEPLLANLPSEILQGEVPPVAGNVSFEGQLKGAISALNLQGDVRLENFAMRSLSFDRVMTGTLRVGLGGGGVNLALSGQQDKIELVLDDRFLPTAFLVQRGNAIAKGTTPSPNNLQITLEDFPIDELGIYPIVAEGYGYLGGDLAAILNITNIASLDINQIGATGEISVQNPSLGHIEADSFTITQLNLSGGQFSFNDGELRLGETQVLIAGQANLVAIIAQVPHSEEEPQFQANIRVPQGRLQDIFTALEWFELSDIANGLQQPQRGTAADLETVAVGLSETATLNQQLQRWAEINALLAQWEIKQKENASPFPPLDQVNAKFDAEIKISGSPANLTATADINGEDWTWGKYRIDELGLEASFEDNIVRMLPLRVRYGETLVGFQGQLDLDEQIPSGQLRVKNLRLETIEEFYDIPNIALSGQLNLRALFAGSLDNPQASGEFTVLEGLFNDEPLKEARGSFNYNNARFNLGGTVLVTEQDPIEYRASVPFRLPFAKVRPESNLVSAEVEMLNEGFKIINLLNPEVTWVEGQGFVQMRARGVLEQADDGSIENIVIEPDGVLKLEDVVLRLASNNSSITGLSGTATFLRNRLRVKGMEGELFGDTGTGKVFIDGVLPIFEPMKPEDPDIDSPLKMVLENLKLNLALLYQGAAAGEIVIGGTALKPGIGGEVVLFDGTVTLPEADRPPATDNGDNPELLNTGPVEVSLNNFTLTLGEHIQVRSASITPIFDAPVLNFNANGTIIVNGDLDSLDSLRPQGTIELTGGAVNLYTSRFQLDRGYPQRATFVPDNGLDPILDVRLVTRVSETTPAVASTSAFETELMEVPRASQFGTVRTIRVTALAQGPASEINDILELRSSPPRSEIQLLALLGGSAIEGVTGDTTLVLANIASAGLFNEIQQNVIDATGLTEFRIYPARVSQSQERSGSTALGLGLEVGLDVANNVSVSVSRVLAANQPTQFNLNYRVNDRLLLRGATNFGNESEVRFEYETRF</sequence>
<dbReference type="InterPro" id="IPR007452">
    <property type="entry name" value="TamB_C"/>
</dbReference>
<evidence type="ECO:0000256" key="4">
    <source>
        <dbReference type="ARBA" id="ARBA00023136"/>
    </source>
</evidence>
<name>A0A5M3T5H4_LIMPL</name>
<accession>A0A5M3T5H4</accession>
<protein>
    <recommendedName>
        <fullName evidence="6">Translocation and assembly module TamB C-terminal domain-containing protein</fullName>
    </recommendedName>
</protein>
<evidence type="ECO:0000256" key="3">
    <source>
        <dbReference type="ARBA" id="ARBA00022989"/>
    </source>
</evidence>
<evidence type="ECO:0000256" key="5">
    <source>
        <dbReference type="SAM" id="Phobius"/>
    </source>
</evidence>
<keyword evidence="2 5" id="KW-0812">Transmembrane</keyword>
<evidence type="ECO:0000256" key="2">
    <source>
        <dbReference type="ARBA" id="ARBA00022692"/>
    </source>
</evidence>
<reference evidence="7 8" key="1">
    <citation type="journal article" date="2019" name="J Genomics">
        <title>The Draft Genome of a Hydrogen-producing Cyanobacterium, Arthrospira platensis NIES-46.</title>
        <authorList>
            <person name="Suzuki S."/>
            <person name="Yamaguchi H."/>
            <person name="Kawachi M."/>
        </authorList>
    </citation>
    <scope>NUCLEOTIDE SEQUENCE [LARGE SCALE GENOMIC DNA]</scope>
    <source>
        <strain evidence="7 8">NIES-46</strain>
    </source>
</reference>
<evidence type="ECO:0000313" key="7">
    <source>
        <dbReference type="EMBL" id="GCE93695.1"/>
    </source>
</evidence>
<keyword evidence="3 5" id="KW-1133">Transmembrane helix</keyword>